<dbReference type="Proteomes" id="UP000077315">
    <property type="component" value="Unassembled WGS sequence"/>
</dbReference>
<dbReference type="EMBL" id="KV441004">
    <property type="protein sequence ID" value="OAD66346.1"/>
    <property type="molecule type" value="Genomic_DNA"/>
</dbReference>
<dbReference type="AlphaFoldDB" id="A0A162N2P1"/>
<proteinExistence type="predicted"/>
<dbReference type="RefSeq" id="XP_018284386.1">
    <property type="nucleotide sequence ID" value="XM_018434224.1"/>
</dbReference>
<feature type="chain" id="PRO_5008241037" description="Secreted protein" evidence="1">
    <location>
        <begin position="19"/>
        <end position="110"/>
    </location>
</feature>
<evidence type="ECO:0000313" key="2">
    <source>
        <dbReference type="EMBL" id="OAD65224.1"/>
    </source>
</evidence>
<organism evidence="2 4">
    <name type="scientific">Phycomyces blakesleeanus (strain ATCC 8743b / DSM 1359 / FGSC 10004 / NBRC 33097 / NRRL 1555)</name>
    <dbReference type="NCBI Taxonomy" id="763407"/>
    <lineage>
        <taxon>Eukaryota</taxon>
        <taxon>Fungi</taxon>
        <taxon>Fungi incertae sedis</taxon>
        <taxon>Mucoromycota</taxon>
        <taxon>Mucoromycotina</taxon>
        <taxon>Mucoromycetes</taxon>
        <taxon>Mucorales</taxon>
        <taxon>Phycomycetaceae</taxon>
        <taxon>Phycomyces</taxon>
    </lineage>
</organism>
<evidence type="ECO:0008006" key="5">
    <source>
        <dbReference type="Google" id="ProtNLM"/>
    </source>
</evidence>
<dbReference type="RefSeq" id="XP_018283264.1">
    <property type="nucleotide sequence ID" value="XM_018434283.1"/>
</dbReference>
<reference evidence="2" key="1">
    <citation type="submission" date="2015-06" db="EMBL/GenBank/DDBJ databases">
        <title>Expansion of signal transduction pathways in fungi by whole-genome duplication.</title>
        <authorList>
            <consortium name="DOE Joint Genome Institute"/>
            <person name="Corrochano L.M."/>
            <person name="Kuo A."/>
            <person name="Marcet-Houben M."/>
            <person name="Polaino S."/>
            <person name="Salamov A."/>
            <person name="Villalobos J.M."/>
            <person name="Alvarez M.I."/>
            <person name="Avalos J."/>
            <person name="Benito E.P."/>
            <person name="Benoit I."/>
            <person name="Burger G."/>
            <person name="Camino L.P."/>
            <person name="Canovas D."/>
            <person name="Cerda-Olmedo E."/>
            <person name="Cheng J.-F."/>
            <person name="Dominguez A."/>
            <person name="Elias M."/>
            <person name="Eslava A.P."/>
            <person name="Glaser F."/>
            <person name="Grimwood J."/>
            <person name="Gutierrez G."/>
            <person name="Heitman J."/>
            <person name="Henrissat B."/>
            <person name="Iturriaga E.A."/>
            <person name="Lang B.F."/>
            <person name="Lavin J.L."/>
            <person name="Lee S."/>
            <person name="Li W."/>
            <person name="Lindquist E."/>
            <person name="Lopez-Garcia S."/>
            <person name="Luque E.M."/>
            <person name="Marcos A.T."/>
            <person name="Martin J."/>
            <person name="Mccluskey K."/>
            <person name="Medina H.R."/>
            <person name="Miralles-Duran A."/>
            <person name="Miyazaki A."/>
            <person name="Munoz-Torres E."/>
            <person name="Oguiza J.A."/>
            <person name="Ohm R."/>
            <person name="Olmedo M."/>
            <person name="Orejas M."/>
            <person name="Ortiz-Castellanos L."/>
            <person name="Pisabarro A.G."/>
            <person name="Rodriguez-Romero J."/>
            <person name="Ruiz-Herrera J."/>
            <person name="Ruiz-Vazquez R."/>
            <person name="Sanz C."/>
            <person name="Schackwitz W."/>
            <person name="Schmutz J."/>
            <person name="Shahriari M."/>
            <person name="Shelest E."/>
            <person name="Silva-Franco F."/>
            <person name="Soanes D."/>
            <person name="Syed K."/>
            <person name="Tagua V.G."/>
            <person name="Talbot N.J."/>
            <person name="Thon M."/>
            <person name="De Vries R.P."/>
            <person name="Wiebenga A."/>
            <person name="Yadav J.S."/>
            <person name="Braun E.L."/>
            <person name="Baker S."/>
            <person name="Garre V."/>
            <person name="Horwitz B."/>
            <person name="Torres-Martinez S."/>
            <person name="Idnurm A."/>
            <person name="Herrera-Estrella A."/>
            <person name="Gabaldon T."/>
            <person name="Grigoriev I.V."/>
        </authorList>
    </citation>
    <scope>NUCLEOTIDE SEQUENCE [LARGE SCALE GENOMIC DNA]</scope>
    <source>
        <strain evidence="2">NRRL 1555</strain>
    </source>
</reference>
<keyword evidence="4" id="KW-1185">Reference proteome</keyword>
<protein>
    <recommendedName>
        <fullName evidence="5">Secreted protein</fullName>
    </recommendedName>
</protein>
<name>A0A162N2P1_PHYB8</name>
<dbReference type="EMBL" id="KV441012">
    <property type="protein sequence ID" value="OAD65224.1"/>
    <property type="molecule type" value="Genomic_DNA"/>
</dbReference>
<evidence type="ECO:0000313" key="4">
    <source>
        <dbReference type="Proteomes" id="UP000077315"/>
    </source>
</evidence>
<dbReference type="GeneID" id="28995130"/>
<evidence type="ECO:0000313" key="3">
    <source>
        <dbReference type="EMBL" id="OAD66346.1"/>
    </source>
</evidence>
<dbReference type="GeneID" id="28995189"/>
<feature type="signal peptide" evidence="1">
    <location>
        <begin position="1"/>
        <end position="18"/>
    </location>
</feature>
<reference evidence="4" key="2">
    <citation type="submission" date="2015-06" db="EMBL/GenBank/DDBJ databases">
        <title>Expansion of signal transduction pathways in fungi by whole-genome duplication.</title>
        <authorList>
            <consortium name="DOE Joint Genome Institute"/>
            <person name="Corrochano L.M."/>
            <person name="Kuo A."/>
            <person name="Marcet-Houben M."/>
            <person name="Polaino S."/>
            <person name="Salamov A."/>
            <person name="Villalobos J.M."/>
            <person name="Alvarez M.I."/>
            <person name="Avalos J."/>
            <person name="Benito E.P."/>
            <person name="Benoit I."/>
            <person name="Burger G."/>
            <person name="Camino L.P."/>
            <person name="Canovas D."/>
            <person name="Cerda-Olmedo E."/>
            <person name="Cheng J.-F."/>
            <person name="Dominguez A."/>
            <person name="Elias M."/>
            <person name="Eslava A.P."/>
            <person name="Glaser F."/>
            <person name="Grimwood J."/>
            <person name="Gutierrez G."/>
            <person name="Heitman J."/>
            <person name="Henrissat B."/>
            <person name="Iturriaga E.A."/>
            <person name="Lang B.F."/>
            <person name="Lavin J.L."/>
            <person name="Lee S."/>
            <person name="Li W."/>
            <person name="Lindquist E."/>
            <person name="Lopez-Garcia S."/>
            <person name="Luque E.M."/>
            <person name="Marcos A.T."/>
            <person name="Martin J."/>
            <person name="McCluskey K."/>
            <person name="Medina H.R."/>
            <person name="Miralles-Duran A."/>
            <person name="Miyazaki A."/>
            <person name="Munoz-Torres E."/>
            <person name="Oguiza J.A."/>
            <person name="Ohm R."/>
            <person name="Olmedo M."/>
            <person name="Orejas M."/>
            <person name="Ortiz-Castellanos L."/>
            <person name="Pisabarro A.G."/>
            <person name="Rodriguez-Romero J."/>
            <person name="Ruiz-Herrera J."/>
            <person name="Ruiz-Vazquez R."/>
            <person name="Sanz C."/>
            <person name="Schackwitz W."/>
            <person name="Schmutz J."/>
            <person name="Shahriari M."/>
            <person name="Shelest E."/>
            <person name="Silva-Franco F."/>
            <person name="Soanes D."/>
            <person name="Syed K."/>
            <person name="Tagua V.G."/>
            <person name="Talbot N.J."/>
            <person name="Thon M."/>
            <person name="De vries R.P."/>
            <person name="Wiebenga A."/>
            <person name="Yadav J.S."/>
            <person name="Braun E.L."/>
            <person name="Baker S."/>
            <person name="Garre V."/>
            <person name="Horwitz B."/>
            <person name="Torres-Martinez S."/>
            <person name="Idnurm A."/>
            <person name="Herrera-Estrella A."/>
            <person name="Gabaldon T."/>
            <person name="Grigoriev I.V."/>
        </authorList>
    </citation>
    <scope>NUCLEOTIDE SEQUENCE [LARGE SCALE GENOMIC DNA]</scope>
    <source>
        <strain evidence="4">NRRL 1555(-)</strain>
    </source>
</reference>
<sequence length="110" mass="12676">MFLLSVLIFLVISQFIPTIRRPISIQGYRHTSLLHHLLTACFICPESSQLMSTVTVLTYISNHSHRHTSLFEPLVTLSCIFPYFLWQRPAIKVSLSIKILSYLDIVKTND</sequence>
<dbReference type="VEuPathDB" id="FungiDB:PHYBLDRAFT_160660"/>
<evidence type="ECO:0000256" key="1">
    <source>
        <dbReference type="SAM" id="SignalP"/>
    </source>
</evidence>
<accession>A0A162N2P1</accession>
<keyword evidence="1" id="KW-0732">Signal</keyword>
<gene>
    <name evidence="3" type="ORF">PHYBLDRAFT_160660</name>
    <name evidence="2" type="ORF">PHYBLDRAFT_160881</name>
</gene>
<dbReference type="VEuPathDB" id="FungiDB:PHYBLDRAFT_160881"/>